<feature type="domain" description="Peptidase G2 IMC autoproteolytic cleavage" evidence="1">
    <location>
        <begin position="237"/>
        <end position="322"/>
    </location>
</feature>
<dbReference type="Pfam" id="PF10983">
    <property type="entry name" value="DUF2793"/>
    <property type="match status" value="1"/>
</dbReference>
<evidence type="ECO:0000313" key="3">
    <source>
        <dbReference type="Proteomes" id="UP000444174"/>
    </source>
</evidence>
<dbReference type="AlphaFoldDB" id="A0A843YIU7"/>
<keyword evidence="3" id="KW-1185">Reference proteome</keyword>
<evidence type="ECO:0000313" key="2">
    <source>
        <dbReference type="EMBL" id="MQQ09585.1"/>
    </source>
</evidence>
<dbReference type="Proteomes" id="UP000444174">
    <property type="component" value="Unassembled WGS sequence"/>
</dbReference>
<proteinExistence type="predicted"/>
<name>A0A843YIU7_9RHOB</name>
<reference evidence="2 3" key="1">
    <citation type="submission" date="2019-10" db="EMBL/GenBank/DDBJ databases">
        <title>Epibacterium sp. nov., isolated from seawater.</title>
        <authorList>
            <person name="Zhang X."/>
            <person name="Li N."/>
        </authorList>
    </citation>
    <scope>NUCLEOTIDE SEQUENCE [LARGE SCALE GENOMIC DNA]</scope>
    <source>
        <strain evidence="2 3">SM1979</strain>
    </source>
</reference>
<organism evidence="2 3">
    <name type="scientific">Tritonibacter litoralis</name>
    <dbReference type="NCBI Taxonomy" id="2662264"/>
    <lineage>
        <taxon>Bacteria</taxon>
        <taxon>Pseudomonadati</taxon>
        <taxon>Pseudomonadota</taxon>
        <taxon>Alphaproteobacteria</taxon>
        <taxon>Rhodobacterales</taxon>
        <taxon>Paracoccaceae</taxon>
        <taxon>Tritonibacter</taxon>
    </lineage>
</organism>
<dbReference type="Gene3D" id="2.40.300.10">
    <property type="entry name" value="Head decoration protein D"/>
    <property type="match status" value="1"/>
</dbReference>
<dbReference type="InterPro" id="IPR021865">
    <property type="entry name" value="Peptidase_G2"/>
</dbReference>
<dbReference type="RefSeq" id="WP_153216563.1">
    <property type="nucleotide sequence ID" value="NZ_WIBF01000009.1"/>
</dbReference>
<sequence>MPDLSARLDLPFILPAQAQKHVTHNEALQRLDGLVQLVAQEVEAETPPVDPTLGITFALGSNPIGIWAGKAAHIAIWQGTEAGGGWLFLVPQQGWQLWDISSSQMRVWDGTGWVPLPCHATPQIGVNTTADDTNRLAVSAPATLFTHAGAGHQVKLNKASAPDTASLLMQTAYSGRAEIGLAGNDDLSVKLSANGASFDEALVLSATSDTRLRISQPGTAGDLVVAQAGGSDQFRLTASGDGMAQGSWQSGGADYAEFLEWEDGNPMGADRRGLSVTLVGEKIRPAKPGDVPIGVISATPAILGDADLQHWHGKFMRDAFGCPTQDIAPDFDPTQVYIPRAQRPEWAMVGLLGKLTLRSDQPTDPRWRRLKPLQNGLERWLLR</sequence>
<gene>
    <name evidence="2" type="ORF">GFB49_14040</name>
</gene>
<evidence type="ECO:0000259" key="1">
    <source>
        <dbReference type="Pfam" id="PF11962"/>
    </source>
</evidence>
<dbReference type="Pfam" id="PF11962">
    <property type="entry name" value="Peptidase_G2"/>
    <property type="match status" value="2"/>
</dbReference>
<feature type="domain" description="Peptidase G2 IMC autoproteolytic cleavage" evidence="1">
    <location>
        <begin position="328"/>
        <end position="361"/>
    </location>
</feature>
<comment type="caution">
    <text evidence="2">The sequence shown here is derived from an EMBL/GenBank/DDBJ whole genome shotgun (WGS) entry which is preliminary data.</text>
</comment>
<accession>A0A843YIU7</accession>
<protein>
    <submittedName>
        <fullName evidence="2">DUF2793 domain-containing protein</fullName>
    </submittedName>
</protein>
<dbReference type="EMBL" id="WIBF01000009">
    <property type="protein sequence ID" value="MQQ09585.1"/>
    <property type="molecule type" value="Genomic_DNA"/>
</dbReference>
<dbReference type="InterPro" id="IPR021251">
    <property type="entry name" value="DUF2793"/>
</dbReference>